<name>A0A532V8F7_UNCT6</name>
<dbReference type="NCBIfam" id="TIGR00044">
    <property type="entry name" value="YggS family pyridoxal phosphate-dependent enzyme"/>
    <property type="match status" value="1"/>
</dbReference>
<dbReference type="AlphaFoldDB" id="A0A532V8F7"/>
<dbReference type="InterPro" id="IPR001608">
    <property type="entry name" value="Ala_racemase_N"/>
</dbReference>
<dbReference type="PANTHER" id="PTHR10146:SF14">
    <property type="entry name" value="PYRIDOXAL PHOSPHATE HOMEOSTASIS PROTEIN"/>
    <property type="match status" value="1"/>
</dbReference>
<evidence type="ECO:0000256" key="3">
    <source>
        <dbReference type="PIRSR" id="PIRSR004848-1"/>
    </source>
</evidence>
<evidence type="ECO:0000313" key="7">
    <source>
        <dbReference type="Proteomes" id="UP000317778"/>
    </source>
</evidence>
<comment type="caution">
    <text evidence="6">The sequence shown here is derived from an EMBL/GenBank/DDBJ whole genome shotgun (WGS) entry which is preliminary data.</text>
</comment>
<dbReference type="InterPro" id="IPR011078">
    <property type="entry name" value="PyrdxlP_homeostasis"/>
</dbReference>
<dbReference type="PIRSF" id="PIRSF004848">
    <property type="entry name" value="YBL036c_PLPDEIII"/>
    <property type="match status" value="1"/>
</dbReference>
<dbReference type="EMBL" id="NJBO01000004">
    <property type="protein sequence ID" value="TKJ43469.1"/>
    <property type="molecule type" value="Genomic_DNA"/>
</dbReference>
<comment type="function">
    <text evidence="2">Pyridoxal 5'-phosphate (PLP)-binding protein, which is involved in PLP homeostasis.</text>
</comment>
<dbReference type="Pfam" id="PF01168">
    <property type="entry name" value="Ala_racemase_N"/>
    <property type="match status" value="1"/>
</dbReference>
<evidence type="ECO:0000259" key="5">
    <source>
        <dbReference type="Pfam" id="PF01168"/>
    </source>
</evidence>
<evidence type="ECO:0000256" key="2">
    <source>
        <dbReference type="HAMAP-Rule" id="MF_02087"/>
    </source>
</evidence>
<organism evidence="6 7">
    <name type="scientific">candidate division TA06 bacterium B3_TA06</name>
    <dbReference type="NCBI Taxonomy" id="2012487"/>
    <lineage>
        <taxon>Bacteria</taxon>
        <taxon>Bacteria division TA06</taxon>
    </lineage>
</organism>
<dbReference type="Gene3D" id="3.20.20.10">
    <property type="entry name" value="Alanine racemase"/>
    <property type="match status" value="1"/>
</dbReference>
<dbReference type="FunFam" id="3.20.20.10:FF:000018">
    <property type="entry name" value="Pyridoxal phosphate homeostasis protein"/>
    <property type="match status" value="1"/>
</dbReference>
<dbReference type="PANTHER" id="PTHR10146">
    <property type="entry name" value="PROLINE SYNTHETASE CO-TRANSCRIBED BACTERIAL HOMOLOG PROTEIN"/>
    <property type="match status" value="1"/>
</dbReference>
<comment type="similarity">
    <text evidence="2 4">Belongs to the pyridoxal phosphate-binding protein YggS/PROSC family.</text>
</comment>
<dbReference type="Proteomes" id="UP000317778">
    <property type="component" value="Unassembled WGS sequence"/>
</dbReference>
<evidence type="ECO:0000313" key="6">
    <source>
        <dbReference type="EMBL" id="TKJ43469.1"/>
    </source>
</evidence>
<evidence type="ECO:0000256" key="1">
    <source>
        <dbReference type="ARBA" id="ARBA00022898"/>
    </source>
</evidence>
<dbReference type="HAMAP" id="MF_02087">
    <property type="entry name" value="PLP_homeostasis"/>
    <property type="match status" value="1"/>
</dbReference>
<feature type="domain" description="Alanine racemase N-terminal" evidence="5">
    <location>
        <begin position="26"/>
        <end position="245"/>
    </location>
</feature>
<keyword evidence="1 2" id="KW-0663">Pyridoxal phosphate</keyword>
<comment type="cofactor">
    <cofactor evidence="3">
        <name>pyridoxal 5'-phosphate</name>
        <dbReference type="ChEBI" id="CHEBI:597326"/>
    </cofactor>
</comment>
<dbReference type="SUPFAM" id="SSF51419">
    <property type="entry name" value="PLP-binding barrel"/>
    <property type="match status" value="1"/>
</dbReference>
<dbReference type="GO" id="GO:0030170">
    <property type="term" value="F:pyridoxal phosphate binding"/>
    <property type="evidence" value="ECO:0007669"/>
    <property type="project" value="UniProtKB-UniRule"/>
</dbReference>
<gene>
    <name evidence="6" type="ORF">CEE36_03795</name>
</gene>
<sequence length="250" mass="27536">MLNYAQALSSGSYGRSVRGCGVVSANLAKVRQRIAAACERGGRDPEEVKIVAVTKTHPVEVVREAIAAGINIIGENRVQEAEAKYKKIDADIEWHLVGHLQRNKVRKALSIFSMIHSLDSLRLAAEIEKESTKLDKLTPCLIEVNTSAEETKFGVAPDELAGLVAEVLNLEHIKLVGLMTIGPLTEDKDRIRRSFVLLRELRDRAESVFGCYLPHLSMGMSEDFEIAVQEGATMLRLGRVLFGPRQSFGA</sequence>
<protein>
    <recommendedName>
        <fullName evidence="2">Pyridoxal phosphate homeostasis protein</fullName>
        <shortName evidence="2">PLP homeostasis protein</shortName>
    </recommendedName>
</protein>
<reference evidence="6 7" key="1">
    <citation type="submission" date="2017-06" db="EMBL/GenBank/DDBJ databases">
        <title>Novel microbial phyla capable of carbon fixation and sulfur reduction in deep-sea sediments.</title>
        <authorList>
            <person name="Huang J."/>
            <person name="Baker B."/>
            <person name="Wang Y."/>
        </authorList>
    </citation>
    <scope>NUCLEOTIDE SEQUENCE [LARGE SCALE GENOMIC DNA]</scope>
    <source>
        <strain evidence="6">B3_TA06</strain>
    </source>
</reference>
<dbReference type="InterPro" id="IPR029066">
    <property type="entry name" value="PLP-binding_barrel"/>
</dbReference>
<evidence type="ECO:0000256" key="4">
    <source>
        <dbReference type="RuleBase" id="RU004514"/>
    </source>
</evidence>
<dbReference type="CDD" id="cd00635">
    <property type="entry name" value="PLPDE_III_YBL036c_like"/>
    <property type="match status" value="1"/>
</dbReference>
<proteinExistence type="inferred from homology"/>
<feature type="modified residue" description="N6-(pyridoxal phosphate)lysine" evidence="2 3">
    <location>
        <position position="55"/>
    </location>
</feature>
<accession>A0A532V8F7</accession>